<name>A0AA36JLU5_9DINO</name>
<feature type="repeat" description="ANK" evidence="3">
    <location>
        <begin position="427"/>
        <end position="466"/>
    </location>
</feature>
<evidence type="ECO:0000313" key="5">
    <source>
        <dbReference type="EMBL" id="CAJ1407368.1"/>
    </source>
</evidence>
<dbReference type="SUPFAM" id="SSF48403">
    <property type="entry name" value="Ankyrin repeat"/>
    <property type="match status" value="1"/>
</dbReference>
<evidence type="ECO:0000256" key="4">
    <source>
        <dbReference type="SAM" id="MobiDB-lite"/>
    </source>
</evidence>
<evidence type="ECO:0000256" key="1">
    <source>
        <dbReference type="ARBA" id="ARBA00022737"/>
    </source>
</evidence>
<protein>
    <submittedName>
        <fullName evidence="5">Uncharacterized protein</fullName>
    </submittedName>
</protein>
<dbReference type="EMBL" id="CAUJNA010003670">
    <property type="protein sequence ID" value="CAJ1407368.1"/>
    <property type="molecule type" value="Genomic_DNA"/>
</dbReference>
<keyword evidence="1" id="KW-0677">Repeat</keyword>
<sequence>MTAQMRMTTPKRPSIENAGILLSPAGPQACHIKHSRVPGSLLDIVASGRNYWGTPRTVVDAATEADERPPAHCVVFATAMSDNCATQMCLELMDLVGAMAKGDIPKIPIVVNTRGVFGRLCGDMNSGSMTSVAAVTIWGLIRTARLEMPKVPVMLLDFQPGMTTAQIPRQLKPPVGVAETAYYNKSRWEPQMAAVPSLLRRDLKRDNLSGGGAIVSEERKAKAEANTKFARKAFTWTGPSNKMDYCWYRQEPTRLDAVRDLLRQKANPNLQGAAKELSPLRLGLKHGDPELCRLLLLHQADPAPALNDARQTSEPAELEPAEVILKWALASCRAADDDDASVLQVMEDAAADAAKCHDFHSLGLALASLEVAGGDGEACAARPGRRLLDLCASNAGLASLRGDRGQAAARATTRVLIGWGAELQPSEGETPLQLALRSARAADAIPRSEPARTLLEEGADVEQPHPETGETLLMEAAREGDFVACELLLEFRADPLRRRRDDKTAITLASRDDVPRQVLLTLRSALTRALVEESFECEDQLPAVAGPAAAKRRSASGAFSKMAATESTADTAETVTRRRSTPGAFSKQSAEDRTTTPISDQAKSLSFGESESETRLDETDEAPSRAPCFSMSEVDQEMFNSAEGLLNQVDLEEAYDDDWTVHNFPPRFSPPSSDAGERMDMRSEVHGAADGYPMESNWPEQKGQMLQVVG</sequence>
<dbReference type="PANTHER" id="PTHR24123">
    <property type="entry name" value="ANKYRIN REPEAT-CONTAINING"/>
    <property type="match status" value="1"/>
</dbReference>
<dbReference type="InterPro" id="IPR036770">
    <property type="entry name" value="Ankyrin_rpt-contain_sf"/>
</dbReference>
<feature type="region of interest" description="Disordered" evidence="4">
    <location>
        <begin position="688"/>
        <end position="710"/>
    </location>
</feature>
<dbReference type="Gene3D" id="3.40.50.720">
    <property type="entry name" value="NAD(P)-binding Rossmann-like Domain"/>
    <property type="match status" value="1"/>
</dbReference>
<keyword evidence="2 3" id="KW-0040">ANK repeat</keyword>
<dbReference type="InterPro" id="IPR002110">
    <property type="entry name" value="Ankyrin_rpt"/>
</dbReference>
<reference evidence="5" key="1">
    <citation type="submission" date="2023-08" db="EMBL/GenBank/DDBJ databases">
        <authorList>
            <person name="Chen Y."/>
            <person name="Shah S."/>
            <person name="Dougan E. K."/>
            <person name="Thang M."/>
            <person name="Chan C."/>
        </authorList>
    </citation>
    <scope>NUCLEOTIDE SEQUENCE</scope>
</reference>
<evidence type="ECO:0000256" key="3">
    <source>
        <dbReference type="PROSITE-ProRule" id="PRU00023"/>
    </source>
</evidence>
<organism evidence="5 6">
    <name type="scientific">Effrenium voratum</name>
    <dbReference type="NCBI Taxonomy" id="2562239"/>
    <lineage>
        <taxon>Eukaryota</taxon>
        <taxon>Sar</taxon>
        <taxon>Alveolata</taxon>
        <taxon>Dinophyceae</taxon>
        <taxon>Suessiales</taxon>
        <taxon>Symbiodiniaceae</taxon>
        <taxon>Effrenium</taxon>
    </lineage>
</organism>
<dbReference type="InterPro" id="IPR051165">
    <property type="entry name" value="Multifunctional_ANK_Repeat"/>
</dbReference>
<dbReference type="SMART" id="SM00248">
    <property type="entry name" value="ANK"/>
    <property type="match status" value="4"/>
</dbReference>
<feature type="compositionally biased region" description="Low complexity" evidence="4">
    <location>
        <begin position="563"/>
        <end position="574"/>
    </location>
</feature>
<feature type="compositionally biased region" description="Polar residues" evidence="4">
    <location>
        <begin position="595"/>
        <end position="609"/>
    </location>
</feature>
<evidence type="ECO:0000256" key="2">
    <source>
        <dbReference type="ARBA" id="ARBA00023043"/>
    </source>
</evidence>
<accession>A0AA36JLU5</accession>
<dbReference type="AlphaFoldDB" id="A0AA36JLU5"/>
<dbReference type="PROSITE" id="PS50088">
    <property type="entry name" value="ANK_REPEAT"/>
    <property type="match status" value="1"/>
</dbReference>
<dbReference type="Gene3D" id="1.25.40.20">
    <property type="entry name" value="Ankyrin repeat-containing domain"/>
    <property type="match status" value="1"/>
</dbReference>
<feature type="region of interest" description="Disordered" evidence="4">
    <location>
        <begin position="557"/>
        <end position="625"/>
    </location>
</feature>
<dbReference type="InterPro" id="IPR036291">
    <property type="entry name" value="NAD(P)-bd_dom_sf"/>
</dbReference>
<keyword evidence="6" id="KW-1185">Reference proteome</keyword>
<dbReference type="Proteomes" id="UP001178507">
    <property type="component" value="Unassembled WGS sequence"/>
</dbReference>
<dbReference type="SUPFAM" id="SSF51735">
    <property type="entry name" value="NAD(P)-binding Rossmann-fold domains"/>
    <property type="match status" value="1"/>
</dbReference>
<dbReference type="Pfam" id="PF00023">
    <property type="entry name" value="Ank"/>
    <property type="match status" value="1"/>
</dbReference>
<dbReference type="PANTHER" id="PTHR24123:SF33">
    <property type="entry name" value="PROTEIN HOS4"/>
    <property type="match status" value="1"/>
</dbReference>
<proteinExistence type="predicted"/>
<gene>
    <name evidence="5" type="ORF">EVOR1521_LOCUS29085</name>
</gene>
<comment type="caution">
    <text evidence="5">The sequence shown here is derived from an EMBL/GenBank/DDBJ whole genome shotgun (WGS) entry which is preliminary data.</text>
</comment>
<evidence type="ECO:0000313" key="6">
    <source>
        <dbReference type="Proteomes" id="UP001178507"/>
    </source>
</evidence>